<dbReference type="EMBL" id="PHEX01000060">
    <property type="protein sequence ID" value="PKQ27719.1"/>
    <property type="molecule type" value="Genomic_DNA"/>
</dbReference>
<evidence type="ECO:0000313" key="2">
    <source>
        <dbReference type="EMBL" id="PKQ27719.1"/>
    </source>
</evidence>
<evidence type="ECO:0000256" key="1">
    <source>
        <dbReference type="SAM" id="Phobius"/>
    </source>
</evidence>
<dbReference type="Proteomes" id="UP000233654">
    <property type="component" value="Unassembled WGS sequence"/>
</dbReference>
<keyword evidence="1" id="KW-1133">Transmembrane helix</keyword>
<name>A0A2N3G4S4_9ACTN</name>
<organism evidence="2 3">
    <name type="scientific">Candidatus Anoxymicrobium japonicum</name>
    <dbReference type="NCBI Taxonomy" id="2013648"/>
    <lineage>
        <taxon>Bacteria</taxon>
        <taxon>Bacillati</taxon>
        <taxon>Actinomycetota</taxon>
        <taxon>Candidatus Geothermincolia</taxon>
        <taxon>Candidatus Geothermincolales</taxon>
        <taxon>Candidatus Anoxymicrobiaceae</taxon>
        <taxon>Candidatus Anoxymicrobium</taxon>
    </lineage>
</organism>
<protein>
    <submittedName>
        <fullName evidence="2">Uncharacterized protein</fullName>
    </submittedName>
</protein>
<reference evidence="2 3" key="1">
    <citation type="journal article" date="2017" name="ISME J.">
        <title>Potential for microbial H2 and metal transformations associated with novel bacteria and archaea in deep terrestrial subsurface sediments.</title>
        <authorList>
            <person name="Hernsdorf A.W."/>
            <person name="Amano Y."/>
            <person name="Miyakawa K."/>
            <person name="Ise K."/>
            <person name="Suzuki Y."/>
            <person name="Anantharaman K."/>
            <person name="Probst A."/>
            <person name="Burstein D."/>
            <person name="Thomas B.C."/>
            <person name="Banfield J.F."/>
        </authorList>
    </citation>
    <scope>NUCLEOTIDE SEQUENCE [LARGE SCALE GENOMIC DNA]</scope>
    <source>
        <strain evidence="2">HGW-Actinobacteria-3</strain>
    </source>
</reference>
<gene>
    <name evidence="2" type="ORF">CVT63_06530</name>
</gene>
<accession>A0A2N3G4S4</accession>
<keyword evidence="1" id="KW-0812">Transmembrane</keyword>
<comment type="caution">
    <text evidence="2">The sequence shown here is derived from an EMBL/GenBank/DDBJ whole genome shotgun (WGS) entry which is preliminary data.</text>
</comment>
<sequence length="156" mass="17426">MPEDSNEELTESAKQLYRKTHVPHKFCAYCGGRNEASADRCESCDKNISWMKIPESIPVEETPKQKPRNLPQQQKVFTPKAIVVFLLILLILAAIILALIFMKTQQGKTQQGKTQQGKTQQGGLTPVLRFKGWNVTSQIETGKGQVANLKLMTSPS</sequence>
<feature type="transmembrane region" description="Helical" evidence="1">
    <location>
        <begin position="81"/>
        <end position="101"/>
    </location>
</feature>
<dbReference type="AlphaFoldDB" id="A0A2N3G4S4"/>
<evidence type="ECO:0000313" key="3">
    <source>
        <dbReference type="Proteomes" id="UP000233654"/>
    </source>
</evidence>
<proteinExistence type="predicted"/>
<keyword evidence="1" id="KW-0472">Membrane</keyword>